<dbReference type="Proteomes" id="UP000192569">
    <property type="component" value="Chromosome I"/>
</dbReference>
<dbReference type="EMBL" id="LT838272">
    <property type="protein sequence ID" value="SMB94099.1"/>
    <property type="molecule type" value="Genomic_DNA"/>
</dbReference>
<protein>
    <submittedName>
        <fullName evidence="2">Uncharacterized protein</fullName>
    </submittedName>
</protein>
<dbReference type="STRING" id="698762.SAMN00808754_0968"/>
<keyword evidence="3" id="KW-1185">Reference proteome</keyword>
<dbReference type="RefSeq" id="WP_084664471.1">
    <property type="nucleotide sequence ID" value="NZ_LT838272.1"/>
</dbReference>
<evidence type="ECO:0000313" key="3">
    <source>
        <dbReference type="Proteomes" id="UP000192569"/>
    </source>
</evidence>
<dbReference type="AlphaFoldDB" id="A0A1W1VL35"/>
<organism evidence="2 3">
    <name type="scientific">Thermanaeromonas toyohensis ToBE</name>
    <dbReference type="NCBI Taxonomy" id="698762"/>
    <lineage>
        <taxon>Bacteria</taxon>
        <taxon>Bacillati</taxon>
        <taxon>Bacillota</taxon>
        <taxon>Clostridia</taxon>
        <taxon>Neomoorellales</taxon>
        <taxon>Neomoorellaceae</taxon>
        <taxon>Thermanaeromonas</taxon>
    </lineage>
</organism>
<evidence type="ECO:0000313" key="2">
    <source>
        <dbReference type="EMBL" id="SMB94099.1"/>
    </source>
</evidence>
<name>A0A1W1VL35_9FIRM</name>
<feature type="region of interest" description="Disordered" evidence="1">
    <location>
        <begin position="115"/>
        <end position="139"/>
    </location>
</feature>
<feature type="region of interest" description="Disordered" evidence="1">
    <location>
        <begin position="72"/>
        <end position="99"/>
    </location>
</feature>
<reference evidence="2 3" key="1">
    <citation type="submission" date="2017-04" db="EMBL/GenBank/DDBJ databases">
        <authorList>
            <person name="Afonso C.L."/>
            <person name="Miller P.J."/>
            <person name="Scott M.A."/>
            <person name="Spackman E."/>
            <person name="Goraichik I."/>
            <person name="Dimitrov K.M."/>
            <person name="Suarez D.L."/>
            <person name="Swayne D.E."/>
        </authorList>
    </citation>
    <scope>NUCLEOTIDE SEQUENCE [LARGE SCALE GENOMIC DNA]</scope>
    <source>
        <strain evidence="2 3">ToBE</strain>
    </source>
</reference>
<evidence type="ECO:0000256" key="1">
    <source>
        <dbReference type="SAM" id="MobiDB-lite"/>
    </source>
</evidence>
<gene>
    <name evidence="2" type="ORF">SAMN00808754_0968</name>
</gene>
<proteinExistence type="predicted"/>
<sequence>MLICWPSAFQELRSFPRDEELRGEPEPYGVKEVRSELLPERRQKLEKKPYLEVSTTSGFLLEAGPKEEVERIQLGQQQEPKGKPVETVRTTRIPDMGPDIREVRGSFQEYLGRALKGPGGAKASKPHVSEVRASSRQPHKNLDVEDIVEAWEAGETLESIAKRLGRGKGEIELILRLWRLRG</sequence>
<accession>A0A1W1VL35</accession>